<reference evidence="1 2" key="1">
    <citation type="journal article" date="2024" name="Nat. Commun.">
        <title>Phylogenomics reveals the evolutionary origins of lichenization in chlorophyte algae.</title>
        <authorList>
            <person name="Puginier C."/>
            <person name="Libourel C."/>
            <person name="Otte J."/>
            <person name="Skaloud P."/>
            <person name="Haon M."/>
            <person name="Grisel S."/>
            <person name="Petersen M."/>
            <person name="Berrin J.G."/>
            <person name="Delaux P.M."/>
            <person name="Dal Grande F."/>
            <person name="Keller J."/>
        </authorList>
    </citation>
    <scope>NUCLEOTIDE SEQUENCE [LARGE SCALE GENOMIC DNA]</scope>
    <source>
        <strain evidence="1 2">SAG 2036</strain>
    </source>
</reference>
<sequence>MQPYVLFQAGSNCGVSLPYACPVVLAALHAGSQIPTCGDATVSSALQSRSTEVADAAAANAKALELDPSASTLLRGVLQALG</sequence>
<name>A0AAW1PJM6_9CHLO</name>
<dbReference type="EMBL" id="JALJOQ010000017">
    <property type="protein sequence ID" value="KAK9809661.1"/>
    <property type="molecule type" value="Genomic_DNA"/>
</dbReference>
<evidence type="ECO:0000313" key="2">
    <source>
        <dbReference type="Proteomes" id="UP001465755"/>
    </source>
</evidence>
<proteinExistence type="predicted"/>
<dbReference type="AlphaFoldDB" id="A0AAW1PJM6"/>
<organism evidence="1 2">
    <name type="scientific">Symbiochloris irregularis</name>
    <dbReference type="NCBI Taxonomy" id="706552"/>
    <lineage>
        <taxon>Eukaryota</taxon>
        <taxon>Viridiplantae</taxon>
        <taxon>Chlorophyta</taxon>
        <taxon>core chlorophytes</taxon>
        <taxon>Trebouxiophyceae</taxon>
        <taxon>Trebouxiales</taxon>
        <taxon>Trebouxiaceae</taxon>
        <taxon>Symbiochloris</taxon>
    </lineage>
</organism>
<comment type="caution">
    <text evidence="1">The sequence shown here is derived from an EMBL/GenBank/DDBJ whole genome shotgun (WGS) entry which is preliminary data.</text>
</comment>
<dbReference type="Proteomes" id="UP001465755">
    <property type="component" value="Unassembled WGS sequence"/>
</dbReference>
<protein>
    <submittedName>
        <fullName evidence="1">Uncharacterized protein</fullName>
    </submittedName>
</protein>
<accession>A0AAW1PJM6</accession>
<evidence type="ECO:0000313" key="1">
    <source>
        <dbReference type="EMBL" id="KAK9809661.1"/>
    </source>
</evidence>
<gene>
    <name evidence="1" type="ORF">WJX73_001713</name>
</gene>
<keyword evidence="2" id="KW-1185">Reference proteome</keyword>